<sequence>MSHLHTNQWLFHNTFRKTSVFFVIKFCVNELAGLYSELVNGLSPPIVIKVLLNIFIDHTFSECALIVVTNWSRLKSKNCIFPSARPLNKNDEFNFSKLNVEEPGAREYKNVPFI</sequence>
<name>A0A3M7SFC1_BRAPC</name>
<evidence type="ECO:0000313" key="1">
    <source>
        <dbReference type="EMBL" id="RNA34456.1"/>
    </source>
</evidence>
<comment type="caution">
    <text evidence="1">The sequence shown here is derived from an EMBL/GenBank/DDBJ whole genome shotgun (WGS) entry which is preliminary data.</text>
</comment>
<reference evidence="1 2" key="1">
    <citation type="journal article" date="2018" name="Sci. Rep.">
        <title>Genomic signatures of local adaptation to the degree of environmental predictability in rotifers.</title>
        <authorList>
            <person name="Franch-Gras L."/>
            <person name="Hahn C."/>
            <person name="Garcia-Roger E.M."/>
            <person name="Carmona M.J."/>
            <person name="Serra M."/>
            <person name="Gomez A."/>
        </authorList>
    </citation>
    <scope>NUCLEOTIDE SEQUENCE [LARGE SCALE GENOMIC DNA]</scope>
    <source>
        <strain evidence="1">HYR1</strain>
    </source>
</reference>
<accession>A0A3M7SFC1</accession>
<keyword evidence="2" id="KW-1185">Reference proteome</keyword>
<protein>
    <submittedName>
        <fullName evidence="1">Uncharacterized protein</fullName>
    </submittedName>
</protein>
<proteinExistence type="predicted"/>
<dbReference type="AlphaFoldDB" id="A0A3M7SFC1"/>
<gene>
    <name evidence="1" type="ORF">BpHYR1_021525</name>
</gene>
<dbReference type="EMBL" id="REGN01001476">
    <property type="protein sequence ID" value="RNA34456.1"/>
    <property type="molecule type" value="Genomic_DNA"/>
</dbReference>
<evidence type="ECO:0000313" key="2">
    <source>
        <dbReference type="Proteomes" id="UP000276133"/>
    </source>
</evidence>
<dbReference type="Proteomes" id="UP000276133">
    <property type="component" value="Unassembled WGS sequence"/>
</dbReference>
<organism evidence="1 2">
    <name type="scientific">Brachionus plicatilis</name>
    <name type="common">Marine rotifer</name>
    <name type="synonym">Brachionus muelleri</name>
    <dbReference type="NCBI Taxonomy" id="10195"/>
    <lineage>
        <taxon>Eukaryota</taxon>
        <taxon>Metazoa</taxon>
        <taxon>Spiralia</taxon>
        <taxon>Gnathifera</taxon>
        <taxon>Rotifera</taxon>
        <taxon>Eurotatoria</taxon>
        <taxon>Monogononta</taxon>
        <taxon>Pseudotrocha</taxon>
        <taxon>Ploima</taxon>
        <taxon>Brachionidae</taxon>
        <taxon>Brachionus</taxon>
    </lineage>
</organism>